<dbReference type="Proteomes" id="UP000588068">
    <property type="component" value="Unassembled WGS sequence"/>
</dbReference>
<gene>
    <name evidence="1" type="ORF">HNQ60_004522</name>
</gene>
<organism evidence="1 2">
    <name type="scientific">Povalibacter uvarum</name>
    <dbReference type="NCBI Taxonomy" id="732238"/>
    <lineage>
        <taxon>Bacteria</taxon>
        <taxon>Pseudomonadati</taxon>
        <taxon>Pseudomonadota</taxon>
        <taxon>Gammaproteobacteria</taxon>
        <taxon>Steroidobacterales</taxon>
        <taxon>Steroidobacteraceae</taxon>
        <taxon>Povalibacter</taxon>
    </lineage>
</organism>
<evidence type="ECO:0000313" key="1">
    <source>
        <dbReference type="EMBL" id="MBB6095631.1"/>
    </source>
</evidence>
<keyword evidence="2" id="KW-1185">Reference proteome</keyword>
<dbReference type="AlphaFoldDB" id="A0A841HQK2"/>
<sequence length="235" mass="26969">MKEEHRIAVFRAQTANTRELGVAWTHVNRQINALILRKQDKSVEVTTKLLALIYCALAESTFSKLIHTPHCLTLDEIEQIKQATRTSGVREGWIKCAELAVRRIDGAKSNHAQNVLKKLGKLIEMYVFDPSLIRNKLAHGQWSVALNRENDAVNDNLTNEITNLDVIELYRRKHALEKLASILEDIVESPNKAHRRDYWTHLTALEEKQAEFATWTMRKKAEQLTAKRSRAPEGK</sequence>
<name>A0A841HQK2_9GAMM</name>
<evidence type="ECO:0000313" key="2">
    <source>
        <dbReference type="Proteomes" id="UP000588068"/>
    </source>
</evidence>
<comment type="caution">
    <text evidence="1">The sequence shown here is derived from an EMBL/GenBank/DDBJ whole genome shotgun (WGS) entry which is preliminary data.</text>
</comment>
<reference evidence="1 2" key="1">
    <citation type="submission" date="2020-08" db="EMBL/GenBank/DDBJ databases">
        <title>Genomic Encyclopedia of Type Strains, Phase IV (KMG-IV): sequencing the most valuable type-strain genomes for metagenomic binning, comparative biology and taxonomic classification.</title>
        <authorList>
            <person name="Goeker M."/>
        </authorList>
    </citation>
    <scope>NUCLEOTIDE SEQUENCE [LARGE SCALE GENOMIC DNA]</scope>
    <source>
        <strain evidence="1 2">DSM 26723</strain>
    </source>
</reference>
<dbReference type="RefSeq" id="WP_184335035.1">
    <property type="nucleotide sequence ID" value="NZ_JACHHZ010000006.1"/>
</dbReference>
<dbReference type="EMBL" id="JACHHZ010000006">
    <property type="protein sequence ID" value="MBB6095631.1"/>
    <property type="molecule type" value="Genomic_DNA"/>
</dbReference>
<accession>A0A841HQK2</accession>
<protein>
    <submittedName>
        <fullName evidence="1">Uncharacterized protein</fullName>
    </submittedName>
</protein>
<proteinExistence type="predicted"/>